<comment type="subcellular location">
    <subcellularLocation>
        <location evidence="1">Mitochondrion inner membrane</location>
        <topology evidence="1">Single-pass membrane protein</topology>
    </subcellularLocation>
</comment>
<evidence type="ECO:0000256" key="7">
    <source>
        <dbReference type="ARBA" id="ARBA00022927"/>
    </source>
</evidence>
<dbReference type="GO" id="GO:0005743">
    <property type="term" value="C:mitochondrial inner membrane"/>
    <property type="evidence" value="ECO:0007669"/>
    <property type="project" value="UniProtKB-SubCell"/>
</dbReference>
<keyword evidence="14" id="KW-1185">Reference proteome</keyword>
<evidence type="ECO:0000256" key="1">
    <source>
        <dbReference type="ARBA" id="ARBA00004434"/>
    </source>
</evidence>
<gene>
    <name evidence="13" type="ORF">M422DRAFT_30466</name>
</gene>
<dbReference type="EMBL" id="KN837118">
    <property type="protein sequence ID" value="KIJ44321.1"/>
    <property type="molecule type" value="Genomic_DNA"/>
</dbReference>
<evidence type="ECO:0000256" key="10">
    <source>
        <dbReference type="ARBA" id="ARBA00023128"/>
    </source>
</evidence>
<evidence type="ECO:0000256" key="11">
    <source>
        <dbReference type="ARBA" id="ARBA00023136"/>
    </source>
</evidence>
<organism evidence="13 14">
    <name type="scientific">Sphaerobolus stellatus (strain SS14)</name>
    <dbReference type="NCBI Taxonomy" id="990650"/>
    <lineage>
        <taxon>Eukaryota</taxon>
        <taxon>Fungi</taxon>
        <taxon>Dikarya</taxon>
        <taxon>Basidiomycota</taxon>
        <taxon>Agaricomycotina</taxon>
        <taxon>Agaricomycetes</taxon>
        <taxon>Phallomycetidae</taxon>
        <taxon>Geastrales</taxon>
        <taxon>Sphaerobolaceae</taxon>
        <taxon>Sphaerobolus</taxon>
    </lineage>
</organism>
<evidence type="ECO:0000256" key="12">
    <source>
        <dbReference type="SAM" id="MobiDB-lite"/>
    </source>
</evidence>
<keyword evidence="5" id="KW-0812">Transmembrane</keyword>
<keyword evidence="6" id="KW-0999">Mitochondrion inner membrane</keyword>
<sequence>MNSASPPESKVPPWLRYTGIPPAVFNWRPKVPSRNWLIFWSISGSLVGLYAYDRRRCRQIREEYIEKVRQLAEEPMDSSALPRKVTVYGARWPGDDDWERGLKYFRKYVKPILVAAAVDYQMVGGKRHGEIAEKVCAEVKKKRRIELGLEAPPAILPLNIPGQSPQEKRKRELEGAIVIIGRQTFKEFMDGLKRGWTEPPFKVDKEDLLAQELQSDGVFDEIELEGSEPKEAKPTTPPFTPSLPGGQPFGSPFPSPLNTAQGQQPSKDQPLQDDRRLTTPPSSIPVYPPLLLVRFTNLVGLRLVPGMIWEFFHRREDVKNGAEAAYRLITAQPRPIRGPTTFFEDLPDKVETSPSSDLSFDLKAESYYKSSLSIPSDVEKGRNSYYEALRPKIVIARELARSEREPTKDEINYPPPTEVELRAERMKKELRWRGDLAGWEIVKPDAPVAWDPRFEGALSVYPTPEEDSTPKEFS</sequence>
<name>A0A0C9W091_SPHS4</name>
<dbReference type="HOGENOM" id="CLU_033744_0_0_1"/>
<accession>A0A0C9W091</accession>
<keyword evidence="8" id="KW-1133">Transmembrane helix</keyword>
<feature type="compositionally biased region" description="Polar residues" evidence="12">
    <location>
        <begin position="258"/>
        <end position="269"/>
    </location>
</feature>
<dbReference type="AlphaFoldDB" id="A0A0C9W091"/>
<evidence type="ECO:0000256" key="2">
    <source>
        <dbReference type="ARBA" id="ARBA00006355"/>
    </source>
</evidence>
<feature type="compositionally biased region" description="Low complexity" evidence="12">
    <location>
        <begin position="242"/>
        <end position="252"/>
    </location>
</feature>
<evidence type="ECO:0000256" key="3">
    <source>
        <dbReference type="ARBA" id="ARBA00020796"/>
    </source>
</evidence>
<keyword evidence="9" id="KW-0811">Translocation</keyword>
<dbReference type="Proteomes" id="UP000054279">
    <property type="component" value="Unassembled WGS sequence"/>
</dbReference>
<evidence type="ECO:0000256" key="6">
    <source>
        <dbReference type="ARBA" id="ARBA00022792"/>
    </source>
</evidence>
<dbReference type="OrthoDB" id="5598305at2759"/>
<dbReference type="GO" id="GO:0015031">
    <property type="term" value="P:protein transport"/>
    <property type="evidence" value="ECO:0007669"/>
    <property type="project" value="UniProtKB-KW"/>
</dbReference>
<protein>
    <recommendedName>
        <fullName evidence="3">Mitochondrial import inner membrane translocase subunit TIM54</fullName>
    </recommendedName>
</protein>
<keyword evidence="4" id="KW-0813">Transport</keyword>
<evidence type="ECO:0000313" key="13">
    <source>
        <dbReference type="EMBL" id="KIJ44321.1"/>
    </source>
</evidence>
<evidence type="ECO:0000256" key="8">
    <source>
        <dbReference type="ARBA" id="ARBA00022989"/>
    </source>
</evidence>
<evidence type="ECO:0000256" key="9">
    <source>
        <dbReference type="ARBA" id="ARBA00023010"/>
    </source>
</evidence>
<dbReference type="Pfam" id="PF11711">
    <property type="entry name" value="Tim54"/>
    <property type="match status" value="1"/>
</dbReference>
<dbReference type="InterPro" id="IPR021056">
    <property type="entry name" value="Mt_import_IM_translocase_Tim54"/>
</dbReference>
<evidence type="ECO:0000256" key="5">
    <source>
        <dbReference type="ARBA" id="ARBA00022692"/>
    </source>
</evidence>
<proteinExistence type="inferred from homology"/>
<keyword evidence="11" id="KW-0472">Membrane</keyword>
<keyword evidence="7" id="KW-0653">Protein transport</keyword>
<keyword evidence="10" id="KW-0496">Mitochondrion</keyword>
<evidence type="ECO:0000313" key="14">
    <source>
        <dbReference type="Proteomes" id="UP000054279"/>
    </source>
</evidence>
<comment type="similarity">
    <text evidence="2">Belongs to the TIM54 family.</text>
</comment>
<feature type="region of interest" description="Disordered" evidence="12">
    <location>
        <begin position="225"/>
        <end position="282"/>
    </location>
</feature>
<reference evidence="13 14" key="1">
    <citation type="submission" date="2014-06" db="EMBL/GenBank/DDBJ databases">
        <title>Evolutionary Origins and Diversification of the Mycorrhizal Mutualists.</title>
        <authorList>
            <consortium name="DOE Joint Genome Institute"/>
            <consortium name="Mycorrhizal Genomics Consortium"/>
            <person name="Kohler A."/>
            <person name="Kuo A."/>
            <person name="Nagy L.G."/>
            <person name="Floudas D."/>
            <person name="Copeland A."/>
            <person name="Barry K.W."/>
            <person name="Cichocki N."/>
            <person name="Veneault-Fourrey C."/>
            <person name="LaButti K."/>
            <person name="Lindquist E.A."/>
            <person name="Lipzen A."/>
            <person name="Lundell T."/>
            <person name="Morin E."/>
            <person name="Murat C."/>
            <person name="Riley R."/>
            <person name="Ohm R."/>
            <person name="Sun H."/>
            <person name="Tunlid A."/>
            <person name="Henrissat B."/>
            <person name="Grigoriev I.V."/>
            <person name="Hibbett D.S."/>
            <person name="Martin F."/>
        </authorList>
    </citation>
    <scope>NUCLEOTIDE SEQUENCE [LARGE SCALE GENOMIC DNA]</scope>
    <source>
        <strain evidence="13 14">SS14</strain>
    </source>
</reference>
<evidence type="ECO:0000256" key="4">
    <source>
        <dbReference type="ARBA" id="ARBA00022448"/>
    </source>
</evidence>